<accession>A0A2G9RYZ7</accession>
<dbReference type="InterPro" id="IPR056841">
    <property type="entry name" value="TNRC18_BAHCC1-like_SH3"/>
</dbReference>
<feature type="non-terminal residue" evidence="3">
    <location>
        <position position="188"/>
    </location>
</feature>
<evidence type="ECO:0000313" key="3">
    <source>
        <dbReference type="EMBL" id="PIO32443.1"/>
    </source>
</evidence>
<feature type="domain" description="BAHCC1-like Tudor" evidence="1">
    <location>
        <begin position="119"/>
        <end position="185"/>
    </location>
</feature>
<keyword evidence="4" id="KW-1185">Reference proteome</keyword>
<dbReference type="AlphaFoldDB" id="A0A2G9RYZ7"/>
<dbReference type="Proteomes" id="UP000228934">
    <property type="component" value="Unassembled WGS sequence"/>
</dbReference>
<dbReference type="InterPro" id="IPR048924">
    <property type="entry name" value="BAHCC1-like_Tudor"/>
</dbReference>
<dbReference type="PANTHER" id="PTHR12505">
    <property type="entry name" value="PHD FINGER TRANSCRIPTION FACTOR"/>
    <property type="match status" value="1"/>
</dbReference>
<dbReference type="InterPro" id="IPR052429">
    <property type="entry name" value="BAH_domain_protein"/>
</dbReference>
<dbReference type="Gene3D" id="2.30.30.140">
    <property type="match status" value="1"/>
</dbReference>
<proteinExistence type="predicted"/>
<name>A0A2G9RYZ7_AQUCT</name>
<protein>
    <submittedName>
        <fullName evidence="3">Uncharacterized protein</fullName>
    </submittedName>
</protein>
<dbReference type="Pfam" id="PF21744">
    <property type="entry name" value="BAHCC1-like_Tudor"/>
    <property type="match status" value="1"/>
</dbReference>
<dbReference type="CDD" id="cd20469">
    <property type="entry name" value="Tudor_TNRC18"/>
    <property type="match status" value="1"/>
</dbReference>
<dbReference type="OrthoDB" id="6426227at2759"/>
<reference evidence="4" key="1">
    <citation type="journal article" date="2017" name="Nat. Commun.">
        <title>The North American bullfrog draft genome provides insight into hormonal regulation of long noncoding RNA.</title>
        <authorList>
            <person name="Hammond S.A."/>
            <person name="Warren R.L."/>
            <person name="Vandervalk B.P."/>
            <person name="Kucuk E."/>
            <person name="Khan H."/>
            <person name="Gibb E.A."/>
            <person name="Pandoh P."/>
            <person name="Kirk H."/>
            <person name="Zhao Y."/>
            <person name="Jones M."/>
            <person name="Mungall A.J."/>
            <person name="Coope R."/>
            <person name="Pleasance S."/>
            <person name="Moore R.A."/>
            <person name="Holt R.A."/>
            <person name="Round J.M."/>
            <person name="Ohora S."/>
            <person name="Walle B.V."/>
            <person name="Veldhoen N."/>
            <person name="Helbing C.C."/>
            <person name="Birol I."/>
        </authorList>
    </citation>
    <scope>NUCLEOTIDE SEQUENCE [LARGE SCALE GENOMIC DNA]</scope>
</reference>
<organism evidence="3 4">
    <name type="scientific">Aquarana catesbeiana</name>
    <name type="common">American bullfrog</name>
    <name type="synonym">Rana catesbeiana</name>
    <dbReference type="NCBI Taxonomy" id="8400"/>
    <lineage>
        <taxon>Eukaryota</taxon>
        <taxon>Metazoa</taxon>
        <taxon>Chordata</taxon>
        <taxon>Craniata</taxon>
        <taxon>Vertebrata</taxon>
        <taxon>Euteleostomi</taxon>
        <taxon>Amphibia</taxon>
        <taxon>Batrachia</taxon>
        <taxon>Anura</taxon>
        <taxon>Neobatrachia</taxon>
        <taxon>Ranoidea</taxon>
        <taxon>Ranidae</taxon>
        <taxon>Aquarana</taxon>
    </lineage>
</organism>
<dbReference type="PANTHER" id="PTHR12505:SF21">
    <property type="entry name" value="TRINUCLEOTIDE REPEAT-CONTAINING GENE 18 PROTEIN"/>
    <property type="match status" value="1"/>
</dbReference>
<evidence type="ECO:0000313" key="4">
    <source>
        <dbReference type="Proteomes" id="UP000228934"/>
    </source>
</evidence>
<dbReference type="Pfam" id="PF24912">
    <property type="entry name" value="SH3_TNRC18"/>
    <property type="match status" value="1"/>
</dbReference>
<feature type="domain" description="TNRC18/BAHCC1-like SH3" evidence="2">
    <location>
        <begin position="57"/>
        <end position="114"/>
    </location>
</feature>
<gene>
    <name evidence="3" type="ORF">AB205_0192240</name>
</gene>
<sequence>MGSVNPTRVGTGRRCGASTESLVVNGNMASQAVGEGVGRQPEQPPIGTTPRSCIIDKDELKDGLRVLIPMDDKLLYAGHVQTVHSPDIYRVVIEGERGNRPHIYCQEQLLQEAIIDVKPPSVRFLMEGTRIAAYWSQQYRCLYPGTVVRGNSDQEKDADLVTVEFDDGDTGRIPLSHIRLLPPDYKIQ</sequence>
<evidence type="ECO:0000259" key="1">
    <source>
        <dbReference type="Pfam" id="PF21744"/>
    </source>
</evidence>
<evidence type="ECO:0000259" key="2">
    <source>
        <dbReference type="Pfam" id="PF24912"/>
    </source>
</evidence>
<dbReference type="EMBL" id="KV932358">
    <property type="protein sequence ID" value="PIO32443.1"/>
    <property type="molecule type" value="Genomic_DNA"/>
</dbReference>